<dbReference type="NCBIfam" id="TIGR00518">
    <property type="entry name" value="alaDH"/>
    <property type="match status" value="1"/>
</dbReference>
<evidence type="ECO:0000256" key="3">
    <source>
        <dbReference type="ARBA" id="ARBA00012897"/>
    </source>
</evidence>
<gene>
    <name evidence="9" type="ORF">J2S39_000881</name>
</gene>
<reference evidence="9" key="1">
    <citation type="submission" date="2023-07" db="EMBL/GenBank/DDBJ databases">
        <title>Sequencing the genomes of 1000 actinobacteria strains.</title>
        <authorList>
            <person name="Klenk H.-P."/>
        </authorList>
    </citation>
    <scope>NUCLEOTIDE SEQUENCE</scope>
    <source>
        <strain evidence="9">DSM 107476</strain>
    </source>
</reference>
<evidence type="ECO:0000313" key="10">
    <source>
        <dbReference type="Proteomes" id="UP001180840"/>
    </source>
</evidence>
<evidence type="ECO:0000256" key="6">
    <source>
        <dbReference type="PIRNR" id="PIRNR000183"/>
    </source>
</evidence>
<dbReference type="Gene3D" id="3.40.50.720">
    <property type="entry name" value="NAD(P)-binding Rossmann-like Domain"/>
    <property type="match status" value="2"/>
</dbReference>
<comment type="catalytic activity">
    <reaction evidence="6">
        <text>L-alanine + NAD(+) + H2O = pyruvate + NH4(+) + NADH + H(+)</text>
        <dbReference type="Rhea" id="RHEA:18405"/>
        <dbReference type="ChEBI" id="CHEBI:15361"/>
        <dbReference type="ChEBI" id="CHEBI:15377"/>
        <dbReference type="ChEBI" id="CHEBI:15378"/>
        <dbReference type="ChEBI" id="CHEBI:28938"/>
        <dbReference type="ChEBI" id="CHEBI:57540"/>
        <dbReference type="ChEBI" id="CHEBI:57945"/>
        <dbReference type="ChEBI" id="CHEBI:57972"/>
        <dbReference type="EC" id="1.4.1.1"/>
    </reaction>
</comment>
<protein>
    <recommendedName>
        <fullName evidence="3 6">Alanine dehydrogenase</fullName>
        <ecNumber evidence="3 6">1.4.1.1</ecNumber>
    </recommendedName>
</protein>
<comment type="similarity">
    <text evidence="2 6">Belongs to the AlaDH/PNT family.</text>
</comment>
<keyword evidence="4 6" id="KW-0560">Oxidoreductase</keyword>
<dbReference type="InterPro" id="IPR007886">
    <property type="entry name" value="AlaDH/PNT_N"/>
</dbReference>
<feature type="domain" description="Alanine dehydrogenase/pyridine nucleotide transhydrogenase NAD(H)-binding" evidence="7">
    <location>
        <begin position="132"/>
        <end position="280"/>
    </location>
</feature>
<comment type="pathway">
    <text evidence="1 6">Amino-acid degradation; L-alanine degradation via dehydrogenase pathway; NH(3) and pyruvate from L-alanine: step 1/1.</text>
</comment>
<feature type="domain" description="Alanine dehydrogenase/pyridine nucleotide transhydrogenase N-terminal" evidence="8">
    <location>
        <begin position="2"/>
        <end position="120"/>
    </location>
</feature>
<dbReference type="CDD" id="cd05305">
    <property type="entry name" value="L-AlaDH"/>
    <property type="match status" value="1"/>
</dbReference>
<evidence type="ECO:0000256" key="1">
    <source>
        <dbReference type="ARBA" id="ARBA00005206"/>
    </source>
</evidence>
<keyword evidence="5 6" id="KW-0520">NAD</keyword>
<dbReference type="EMBL" id="JAVDXZ010000001">
    <property type="protein sequence ID" value="MDR7329205.1"/>
    <property type="molecule type" value="Genomic_DNA"/>
</dbReference>
<evidence type="ECO:0000256" key="5">
    <source>
        <dbReference type="ARBA" id="ARBA00023027"/>
    </source>
</evidence>
<dbReference type="PANTHER" id="PTHR42795:SF1">
    <property type="entry name" value="ALANINE DEHYDROGENASE"/>
    <property type="match status" value="1"/>
</dbReference>
<dbReference type="SMART" id="SM01003">
    <property type="entry name" value="AlaDh_PNT_N"/>
    <property type="match status" value="1"/>
</dbReference>
<evidence type="ECO:0000256" key="2">
    <source>
        <dbReference type="ARBA" id="ARBA00005689"/>
    </source>
</evidence>
<sequence length="353" mass="36752">MALTPAGTRELCKQGHDVIVETTAGAASGYADQDYVRAGARIVDTAAEAWAAEMVLKVKEPQDAELAFLRPDLLLVTYLHLAAEPAVTRALRESGTTAFGYECVTGDRGLPLLSPMSEVAGRLAVQVGAYHLMSPLGGSGILMAGVPGTQPAKVTIIGGGIAGEAAARMAGGLGADVRLLDINLERLREISNLYGNDVNTLASNEYSIAENVAESDLVIGSVLIPGAAAPKLVTSEMIAQMRPGSVLVDIAIDQGGCFEGSRPTTHEDPTFTVDGKVFYCVGNMPGAVPRTSTAALTNATLPYVSALAGGWREAIAANHHLADGLNTYADRIVHPAVAETYGVEPMTIAEVLR</sequence>
<evidence type="ECO:0000259" key="7">
    <source>
        <dbReference type="SMART" id="SM01002"/>
    </source>
</evidence>
<evidence type="ECO:0000259" key="8">
    <source>
        <dbReference type="SMART" id="SM01003"/>
    </source>
</evidence>
<dbReference type="PIRSF" id="PIRSF000183">
    <property type="entry name" value="Alanine_dh"/>
    <property type="match status" value="1"/>
</dbReference>
<dbReference type="Pfam" id="PF01262">
    <property type="entry name" value="AlaDh_PNT_C"/>
    <property type="match status" value="1"/>
</dbReference>
<dbReference type="InterPro" id="IPR008143">
    <property type="entry name" value="Ala_DH/PNT_CS2"/>
</dbReference>
<dbReference type="EC" id="1.4.1.1" evidence="3 6"/>
<dbReference type="SUPFAM" id="SSF52283">
    <property type="entry name" value="Formate/glycerate dehydrogenase catalytic domain-like"/>
    <property type="match status" value="1"/>
</dbReference>
<keyword evidence="10" id="KW-1185">Reference proteome</keyword>
<evidence type="ECO:0000313" key="9">
    <source>
        <dbReference type="EMBL" id="MDR7329205.1"/>
    </source>
</evidence>
<dbReference type="Pfam" id="PF05222">
    <property type="entry name" value="AlaDh_PNT_N"/>
    <property type="match status" value="1"/>
</dbReference>
<dbReference type="Proteomes" id="UP001180840">
    <property type="component" value="Unassembled WGS sequence"/>
</dbReference>
<name>A0ABU1ZWC5_9CORY</name>
<comment type="function">
    <text evidence="6">Catalyzes the reversible reductive amination of pyruvate to L-alanine.</text>
</comment>
<dbReference type="PROSITE" id="PS00837">
    <property type="entry name" value="ALADH_PNT_2"/>
    <property type="match status" value="1"/>
</dbReference>
<dbReference type="PANTHER" id="PTHR42795">
    <property type="entry name" value="ALANINE DEHYDROGENASE"/>
    <property type="match status" value="1"/>
</dbReference>
<organism evidence="9 10">
    <name type="scientific">Corynebacterium guangdongense</name>
    <dbReference type="NCBI Taxonomy" id="1783348"/>
    <lineage>
        <taxon>Bacteria</taxon>
        <taxon>Bacillati</taxon>
        <taxon>Actinomycetota</taxon>
        <taxon>Actinomycetes</taxon>
        <taxon>Mycobacteriales</taxon>
        <taxon>Corynebacteriaceae</taxon>
        <taxon>Corynebacterium</taxon>
    </lineage>
</organism>
<dbReference type="InterPro" id="IPR036291">
    <property type="entry name" value="NAD(P)-bd_dom_sf"/>
</dbReference>
<dbReference type="SMART" id="SM01002">
    <property type="entry name" value="AlaDh_PNT_C"/>
    <property type="match status" value="1"/>
</dbReference>
<accession>A0ABU1ZWC5</accession>
<dbReference type="SUPFAM" id="SSF51735">
    <property type="entry name" value="NAD(P)-binding Rossmann-fold domains"/>
    <property type="match status" value="1"/>
</dbReference>
<proteinExistence type="inferred from homology"/>
<dbReference type="GO" id="GO:0000286">
    <property type="term" value="F:alanine dehydrogenase activity"/>
    <property type="evidence" value="ECO:0007669"/>
    <property type="project" value="UniProtKB-EC"/>
</dbReference>
<dbReference type="InterPro" id="IPR007698">
    <property type="entry name" value="AlaDH/PNT_NAD(H)-bd"/>
</dbReference>
<comment type="caution">
    <text evidence="9">The sequence shown here is derived from an EMBL/GenBank/DDBJ whole genome shotgun (WGS) entry which is preliminary data.</text>
</comment>
<dbReference type="InterPro" id="IPR008141">
    <property type="entry name" value="Ala_DH"/>
</dbReference>
<evidence type="ECO:0000256" key="4">
    <source>
        <dbReference type="ARBA" id="ARBA00023002"/>
    </source>
</evidence>